<proteinExistence type="predicted"/>
<evidence type="ECO:0000256" key="2">
    <source>
        <dbReference type="ARBA" id="ARBA00023043"/>
    </source>
</evidence>
<dbReference type="Proteomes" id="UP001174677">
    <property type="component" value="Chromosome 6"/>
</dbReference>
<protein>
    <recommendedName>
        <fullName evidence="6">PGG domain-containing protein</fullName>
    </recommendedName>
</protein>
<dbReference type="InterPro" id="IPR036770">
    <property type="entry name" value="Ankyrin_rpt-contain_sf"/>
</dbReference>
<dbReference type="Gene3D" id="1.25.40.20">
    <property type="entry name" value="Ankyrin repeat-containing domain"/>
    <property type="match status" value="2"/>
</dbReference>
<evidence type="ECO:0000256" key="1">
    <source>
        <dbReference type="ARBA" id="ARBA00022737"/>
    </source>
</evidence>
<dbReference type="PANTHER" id="PTHR24198">
    <property type="entry name" value="ANKYRIN REPEAT AND PROTEIN KINASE DOMAIN-CONTAINING PROTEIN"/>
    <property type="match status" value="1"/>
</dbReference>
<feature type="repeat" description="ANK" evidence="3">
    <location>
        <begin position="117"/>
        <end position="149"/>
    </location>
</feature>
<dbReference type="InterPro" id="IPR002110">
    <property type="entry name" value="Ankyrin_rpt"/>
</dbReference>
<evidence type="ECO:0000313" key="5">
    <source>
        <dbReference type="Proteomes" id="UP001174677"/>
    </source>
</evidence>
<dbReference type="EMBL" id="JARPOI010000006">
    <property type="protein sequence ID" value="KAJ9178468.1"/>
    <property type="molecule type" value="Genomic_DNA"/>
</dbReference>
<feature type="repeat" description="ANK" evidence="3">
    <location>
        <begin position="212"/>
        <end position="234"/>
    </location>
</feature>
<organism evidence="4 5">
    <name type="scientific">Hevea brasiliensis</name>
    <name type="common">Para rubber tree</name>
    <name type="synonym">Siphonia brasiliensis</name>
    <dbReference type="NCBI Taxonomy" id="3981"/>
    <lineage>
        <taxon>Eukaryota</taxon>
        <taxon>Viridiplantae</taxon>
        <taxon>Streptophyta</taxon>
        <taxon>Embryophyta</taxon>
        <taxon>Tracheophyta</taxon>
        <taxon>Spermatophyta</taxon>
        <taxon>Magnoliopsida</taxon>
        <taxon>eudicotyledons</taxon>
        <taxon>Gunneridae</taxon>
        <taxon>Pentapetalae</taxon>
        <taxon>rosids</taxon>
        <taxon>fabids</taxon>
        <taxon>Malpighiales</taxon>
        <taxon>Euphorbiaceae</taxon>
        <taxon>Crotonoideae</taxon>
        <taxon>Micrandreae</taxon>
        <taxon>Hevea</taxon>
    </lineage>
</organism>
<dbReference type="SUPFAM" id="SSF48403">
    <property type="entry name" value="Ankyrin repeat"/>
    <property type="match status" value="1"/>
</dbReference>
<keyword evidence="5" id="KW-1185">Reference proteome</keyword>
<keyword evidence="2 3" id="KW-0040">ANK repeat</keyword>
<evidence type="ECO:0008006" key="6">
    <source>
        <dbReference type="Google" id="ProtNLM"/>
    </source>
</evidence>
<keyword evidence="1" id="KW-0677">Repeat</keyword>
<feature type="repeat" description="ANK" evidence="3">
    <location>
        <begin position="315"/>
        <end position="337"/>
    </location>
</feature>
<name>A0ABQ9MGE3_HEVBR</name>
<dbReference type="PROSITE" id="PS50297">
    <property type="entry name" value="ANK_REP_REGION"/>
    <property type="match status" value="5"/>
</dbReference>
<feature type="repeat" description="ANK" evidence="3">
    <location>
        <begin position="385"/>
        <end position="418"/>
    </location>
</feature>
<dbReference type="PROSITE" id="PS50088">
    <property type="entry name" value="ANK_REPEAT"/>
    <property type="match status" value="5"/>
</dbReference>
<sequence>MAGSMDLNISILCWEQRSQRFQTLMNKGLETSIQPNRTDYIMDPALLEAAVEANADKFIDAMERISAEKKVSLPTIFNQLDPSGNSLLHIATSSRNEEIAQLIAYHFPSHISKRNIKGDTALHIAARGGMLNTIEILVCRGKDFPGTDTTSASSSFTSENDFAESTGDDRLLRIKNVHGNTALHEGVMNRHLDVAQFLISADEEVWYYQNKEGWSPLYMAVKIGDFDIFRLLLKAPLSHYDSHKKLGGNPPAHATIIEDKIDMLKEMAEVNPELVQLKDGRGRTVLHWAAHRGNVDAVRFLSSKFCGGLFEMDNKGFFPIHIASEEGRVEVIKELLEQWPHQRELFNREGQNILHVAAKSGKDNVVRFISETPTLEKLLNEKDRNGNTPLHLAAMNSHPAVVLTLTWQKKINIKLLNNESKPVYDVSPKLTGGRRRVEYV</sequence>
<dbReference type="Pfam" id="PF12796">
    <property type="entry name" value="Ank_2"/>
    <property type="match status" value="4"/>
</dbReference>
<feature type="repeat" description="ANK" evidence="3">
    <location>
        <begin position="281"/>
        <end position="301"/>
    </location>
</feature>
<dbReference type="PANTHER" id="PTHR24198:SF165">
    <property type="entry name" value="ANKYRIN REPEAT-CONTAINING PROTEIN-RELATED"/>
    <property type="match status" value="1"/>
</dbReference>
<evidence type="ECO:0000256" key="3">
    <source>
        <dbReference type="PROSITE-ProRule" id="PRU00023"/>
    </source>
</evidence>
<comment type="caution">
    <text evidence="4">The sequence shown here is derived from an EMBL/GenBank/DDBJ whole genome shotgun (WGS) entry which is preliminary data.</text>
</comment>
<accession>A0ABQ9MGE3</accession>
<reference evidence="4" key="1">
    <citation type="journal article" date="2023" name="Plant Biotechnol. J.">
        <title>Chromosome-level wild Hevea brasiliensis genome provides new tools for genomic-assisted breeding and valuable loci to elevate rubber yield.</title>
        <authorList>
            <person name="Cheng H."/>
            <person name="Song X."/>
            <person name="Hu Y."/>
            <person name="Wu T."/>
            <person name="Yang Q."/>
            <person name="An Z."/>
            <person name="Feng S."/>
            <person name="Deng Z."/>
            <person name="Wu W."/>
            <person name="Zeng X."/>
            <person name="Tu M."/>
            <person name="Wang X."/>
            <person name="Huang H."/>
        </authorList>
    </citation>
    <scope>NUCLEOTIDE SEQUENCE</scope>
    <source>
        <strain evidence="4">MT/VB/25A 57/8</strain>
    </source>
</reference>
<evidence type="ECO:0000313" key="4">
    <source>
        <dbReference type="EMBL" id="KAJ9178468.1"/>
    </source>
</evidence>
<gene>
    <name evidence="4" type="ORF">P3X46_010347</name>
</gene>
<dbReference type="SMART" id="SM00248">
    <property type="entry name" value="ANK"/>
    <property type="match status" value="9"/>
</dbReference>